<name>A0A9W9HZB3_9EURO</name>
<feature type="region of interest" description="Disordered" evidence="1">
    <location>
        <begin position="100"/>
        <end position="146"/>
    </location>
</feature>
<dbReference type="GO" id="GO:0030674">
    <property type="term" value="F:protein-macromolecule adaptor activity"/>
    <property type="evidence" value="ECO:0007669"/>
    <property type="project" value="TreeGrafter"/>
</dbReference>
<dbReference type="OrthoDB" id="548474at2759"/>
<keyword evidence="3" id="KW-1185">Reference proteome</keyword>
<sequence>MSAESHPINLTAFAEVIQELTLSTLYAKVAELHNSIAKLEYSNRQLEEFLNPEQEEDRAELTEDEVKDFEGYIAENEGVIRSMKERIALVKVEVENRGQRWIDVEKNGEDRDNDGAPAPITNGTGQNGGIEQQGESGSGDDVGVHL</sequence>
<dbReference type="Proteomes" id="UP001149163">
    <property type="component" value="Unassembled WGS sequence"/>
</dbReference>
<dbReference type="PANTHER" id="PTHR40422">
    <property type="entry name" value="TRANSLATION MACHINERY-ASSOCIATED PROTEIN 17"/>
    <property type="match status" value="1"/>
</dbReference>
<dbReference type="GeneID" id="81428861"/>
<reference evidence="2" key="1">
    <citation type="submission" date="2022-11" db="EMBL/GenBank/DDBJ databases">
        <authorList>
            <person name="Petersen C."/>
        </authorList>
    </citation>
    <scope>NUCLEOTIDE SEQUENCE</scope>
    <source>
        <strain evidence="2">IBT 26290</strain>
    </source>
</reference>
<evidence type="ECO:0000256" key="1">
    <source>
        <dbReference type="SAM" id="MobiDB-lite"/>
    </source>
</evidence>
<dbReference type="RefSeq" id="XP_056542114.1">
    <property type="nucleotide sequence ID" value="XM_056689685.1"/>
</dbReference>
<feature type="compositionally biased region" description="Basic and acidic residues" evidence="1">
    <location>
        <begin position="100"/>
        <end position="114"/>
    </location>
</feature>
<reference evidence="2" key="2">
    <citation type="journal article" date="2023" name="IMA Fungus">
        <title>Comparative genomic study of the Penicillium genus elucidates a diverse pangenome and 15 lateral gene transfer events.</title>
        <authorList>
            <person name="Petersen C."/>
            <person name="Sorensen T."/>
            <person name="Nielsen M.R."/>
            <person name="Sondergaard T.E."/>
            <person name="Sorensen J.L."/>
            <person name="Fitzpatrick D.A."/>
            <person name="Frisvad J.C."/>
            <person name="Nielsen K.L."/>
        </authorList>
    </citation>
    <scope>NUCLEOTIDE SEQUENCE</scope>
    <source>
        <strain evidence="2">IBT 26290</strain>
    </source>
</reference>
<dbReference type="InterPro" id="IPR038966">
    <property type="entry name" value="TMA17"/>
</dbReference>
<comment type="caution">
    <text evidence="2">The sequence shown here is derived from an EMBL/GenBank/DDBJ whole genome shotgun (WGS) entry which is preliminary data.</text>
</comment>
<dbReference type="PANTHER" id="PTHR40422:SF1">
    <property type="entry name" value="TRANSLATION MACHINERY-ASSOCIATED PROTEIN 17"/>
    <property type="match status" value="1"/>
</dbReference>
<accession>A0A9W9HZB3</accession>
<feature type="compositionally biased region" description="Low complexity" evidence="1">
    <location>
        <begin position="120"/>
        <end position="135"/>
    </location>
</feature>
<proteinExistence type="predicted"/>
<evidence type="ECO:0000313" key="3">
    <source>
        <dbReference type="Proteomes" id="UP001149163"/>
    </source>
</evidence>
<protein>
    <submittedName>
        <fullName evidence="2">Uncharacterized protein</fullName>
    </submittedName>
</protein>
<dbReference type="GO" id="GO:0070682">
    <property type="term" value="P:proteasome regulatory particle assembly"/>
    <property type="evidence" value="ECO:0007669"/>
    <property type="project" value="InterPro"/>
</dbReference>
<organism evidence="2 3">
    <name type="scientific">Penicillium canariense</name>
    <dbReference type="NCBI Taxonomy" id="189055"/>
    <lineage>
        <taxon>Eukaryota</taxon>
        <taxon>Fungi</taxon>
        <taxon>Dikarya</taxon>
        <taxon>Ascomycota</taxon>
        <taxon>Pezizomycotina</taxon>
        <taxon>Eurotiomycetes</taxon>
        <taxon>Eurotiomycetidae</taxon>
        <taxon>Eurotiales</taxon>
        <taxon>Aspergillaceae</taxon>
        <taxon>Penicillium</taxon>
    </lineage>
</organism>
<gene>
    <name evidence="2" type="ORF">N7482_007560</name>
</gene>
<dbReference type="AlphaFoldDB" id="A0A9W9HZB3"/>
<evidence type="ECO:0000313" key="2">
    <source>
        <dbReference type="EMBL" id="KAJ5160556.1"/>
    </source>
</evidence>
<dbReference type="EMBL" id="JAPQKN010000004">
    <property type="protein sequence ID" value="KAJ5160556.1"/>
    <property type="molecule type" value="Genomic_DNA"/>
</dbReference>